<dbReference type="AlphaFoldDB" id="A0A8K0CGK7"/>
<dbReference type="Proteomes" id="UP000801492">
    <property type="component" value="Unassembled WGS sequence"/>
</dbReference>
<accession>A0A8K0CGK7</accession>
<organism evidence="1 2">
    <name type="scientific">Ignelater luminosus</name>
    <name type="common">Cucubano</name>
    <name type="synonym">Pyrophorus luminosus</name>
    <dbReference type="NCBI Taxonomy" id="2038154"/>
    <lineage>
        <taxon>Eukaryota</taxon>
        <taxon>Metazoa</taxon>
        <taxon>Ecdysozoa</taxon>
        <taxon>Arthropoda</taxon>
        <taxon>Hexapoda</taxon>
        <taxon>Insecta</taxon>
        <taxon>Pterygota</taxon>
        <taxon>Neoptera</taxon>
        <taxon>Endopterygota</taxon>
        <taxon>Coleoptera</taxon>
        <taxon>Polyphaga</taxon>
        <taxon>Elateriformia</taxon>
        <taxon>Elateroidea</taxon>
        <taxon>Elateridae</taxon>
        <taxon>Agrypninae</taxon>
        <taxon>Pyrophorini</taxon>
        <taxon>Ignelater</taxon>
    </lineage>
</organism>
<gene>
    <name evidence="1" type="ORF">ILUMI_22037</name>
</gene>
<evidence type="ECO:0000313" key="1">
    <source>
        <dbReference type="EMBL" id="KAF2884148.1"/>
    </source>
</evidence>
<keyword evidence="2" id="KW-1185">Reference proteome</keyword>
<reference evidence="1" key="1">
    <citation type="submission" date="2019-08" db="EMBL/GenBank/DDBJ databases">
        <title>The genome of the North American firefly Photinus pyralis.</title>
        <authorList>
            <consortium name="Photinus pyralis genome working group"/>
            <person name="Fallon T.R."/>
            <person name="Sander Lower S.E."/>
            <person name="Weng J.-K."/>
        </authorList>
    </citation>
    <scope>NUCLEOTIDE SEQUENCE</scope>
    <source>
        <strain evidence="1">TRF0915ILg1</strain>
        <tissue evidence="1">Whole body</tissue>
    </source>
</reference>
<evidence type="ECO:0000313" key="2">
    <source>
        <dbReference type="Proteomes" id="UP000801492"/>
    </source>
</evidence>
<sequence length="176" mass="19689">MEFIRQEVQCEEAIVMVATRIDCIKSESKVSKPTLANRPMIPSAAGLHSTQNVFLKAHGCKNCISKEIYVSDTVEGPIDILLGADVAGKIITGDKNSAREIKNLTENFKWHYVSGDLNPADLPSRRFSLKRLIKSGWLSSSAWLLGAPLTWSNSLDLIYDEEEILKKEDRLQLLML</sequence>
<comment type="caution">
    <text evidence="1">The sequence shown here is derived from an EMBL/GenBank/DDBJ whole genome shotgun (WGS) entry which is preliminary data.</text>
</comment>
<dbReference type="EMBL" id="VTPC01090219">
    <property type="protein sequence ID" value="KAF2884148.1"/>
    <property type="molecule type" value="Genomic_DNA"/>
</dbReference>
<proteinExistence type="predicted"/>
<protein>
    <submittedName>
        <fullName evidence="1">Uncharacterized protein</fullName>
    </submittedName>
</protein>
<name>A0A8K0CGK7_IGNLU</name>